<proteinExistence type="predicted"/>
<keyword evidence="3" id="KW-1185">Reference proteome</keyword>
<feature type="transmembrane region" description="Helical" evidence="1">
    <location>
        <begin position="151"/>
        <end position="172"/>
    </location>
</feature>
<feature type="transmembrane region" description="Helical" evidence="1">
    <location>
        <begin position="178"/>
        <end position="200"/>
    </location>
</feature>
<dbReference type="EMBL" id="BMZH01000006">
    <property type="protein sequence ID" value="GHA95521.1"/>
    <property type="molecule type" value="Genomic_DNA"/>
</dbReference>
<evidence type="ECO:0000256" key="1">
    <source>
        <dbReference type="SAM" id="Phobius"/>
    </source>
</evidence>
<reference evidence="2" key="2">
    <citation type="submission" date="2020-09" db="EMBL/GenBank/DDBJ databases">
        <authorList>
            <person name="Sun Q."/>
            <person name="Kim S."/>
        </authorList>
    </citation>
    <scope>NUCLEOTIDE SEQUENCE</scope>
    <source>
        <strain evidence="2">KCTC 32513</strain>
    </source>
</reference>
<comment type="caution">
    <text evidence="2">The sequence shown here is derived from an EMBL/GenBank/DDBJ whole genome shotgun (WGS) entry which is preliminary data.</text>
</comment>
<evidence type="ECO:0008006" key="4">
    <source>
        <dbReference type="Google" id="ProtNLM"/>
    </source>
</evidence>
<feature type="transmembrane region" description="Helical" evidence="1">
    <location>
        <begin position="18"/>
        <end position="37"/>
    </location>
</feature>
<dbReference type="RefSeq" id="WP_189497663.1">
    <property type="nucleotide sequence ID" value="NZ_BMZH01000006.1"/>
</dbReference>
<feature type="transmembrane region" description="Helical" evidence="1">
    <location>
        <begin position="212"/>
        <end position="230"/>
    </location>
</feature>
<feature type="transmembrane region" description="Helical" evidence="1">
    <location>
        <begin position="57"/>
        <end position="77"/>
    </location>
</feature>
<keyword evidence="1" id="KW-0812">Transmembrane</keyword>
<protein>
    <recommendedName>
        <fullName evidence="4">Tryptophan-rich sensory protein</fullName>
    </recommendedName>
</protein>
<name>A0A8J3CQS3_9PROT</name>
<gene>
    <name evidence="2" type="ORF">GCM10009069_18170</name>
</gene>
<evidence type="ECO:0000313" key="2">
    <source>
        <dbReference type="EMBL" id="GHA95521.1"/>
    </source>
</evidence>
<keyword evidence="1" id="KW-1133">Transmembrane helix</keyword>
<reference evidence="2" key="1">
    <citation type="journal article" date="2014" name="Int. J. Syst. Evol. Microbiol.">
        <title>Complete genome sequence of Corynebacterium casei LMG S-19264T (=DSM 44701T), isolated from a smear-ripened cheese.</title>
        <authorList>
            <consortium name="US DOE Joint Genome Institute (JGI-PGF)"/>
            <person name="Walter F."/>
            <person name="Albersmeier A."/>
            <person name="Kalinowski J."/>
            <person name="Ruckert C."/>
        </authorList>
    </citation>
    <scope>NUCLEOTIDE SEQUENCE</scope>
    <source>
        <strain evidence="2">KCTC 32513</strain>
    </source>
</reference>
<keyword evidence="1" id="KW-0472">Membrane</keyword>
<evidence type="ECO:0000313" key="3">
    <source>
        <dbReference type="Proteomes" id="UP000634004"/>
    </source>
</evidence>
<dbReference type="AlphaFoldDB" id="A0A8J3CQS3"/>
<organism evidence="2 3">
    <name type="scientific">Algimonas arctica</name>
    <dbReference type="NCBI Taxonomy" id="1479486"/>
    <lineage>
        <taxon>Bacteria</taxon>
        <taxon>Pseudomonadati</taxon>
        <taxon>Pseudomonadota</taxon>
        <taxon>Alphaproteobacteria</taxon>
        <taxon>Maricaulales</taxon>
        <taxon>Robiginitomaculaceae</taxon>
        <taxon>Algimonas</taxon>
    </lineage>
</organism>
<feature type="transmembrane region" description="Helical" evidence="1">
    <location>
        <begin position="120"/>
        <end position="139"/>
    </location>
</feature>
<dbReference type="Proteomes" id="UP000634004">
    <property type="component" value="Unassembled WGS sequence"/>
</dbReference>
<sequence>METKLVTPSDLLRQSANLVLAPAMWILSSLGFVMDGARTAGEFSDMSDNLLVPSGPAFSIWFPIFVLCIAYGVFQALPRNSAREVFRATGWWSAAGFAFICGWALITAFAPMAMVQWGSALIFIPAVAALIVAMIKITARNGESNRAERMMSWLPISLIAGWCSLAVFLNWTPIAYDIFAGGTANLTSSLLILIAALGLIVWVCRHSQSNKAYVFPTVWGLAWLAGRHLTGPEVPVIGWTALIGILLLTVTAFVKPRVR</sequence>
<feature type="transmembrane region" description="Helical" evidence="1">
    <location>
        <begin position="89"/>
        <end position="114"/>
    </location>
</feature>
<feature type="transmembrane region" description="Helical" evidence="1">
    <location>
        <begin position="236"/>
        <end position="254"/>
    </location>
</feature>
<accession>A0A8J3CQS3</accession>